<name>A0A0F9J9J2_9ZZZZ</name>
<dbReference type="EMBL" id="LAZR01010571">
    <property type="protein sequence ID" value="KKM66243.1"/>
    <property type="molecule type" value="Genomic_DNA"/>
</dbReference>
<accession>A0A0F9J9J2</accession>
<gene>
    <name evidence="1" type="ORF">LCGC14_1483140</name>
</gene>
<protein>
    <submittedName>
        <fullName evidence="1">Uncharacterized protein</fullName>
    </submittedName>
</protein>
<proteinExistence type="predicted"/>
<dbReference type="AlphaFoldDB" id="A0A0F9J9J2"/>
<reference evidence="1" key="1">
    <citation type="journal article" date="2015" name="Nature">
        <title>Complex archaea that bridge the gap between prokaryotes and eukaryotes.</title>
        <authorList>
            <person name="Spang A."/>
            <person name="Saw J.H."/>
            <person name="Jorgensen S.L."/>
            <person name="Zaremba-Niedzwiedzka K."/>
            <person name="Martijn J."/>
            <person name="Lind A.E."/>
            <person name="van Eijk R."/>
            <person name="Schleper C."/>
            <person name="Guy L."/>
            <person name="Ettema T.J."/>
        </authorList>
    </citation>
    <scope>NUCLEOTIDE SEQUENCE</scope>
</reference>
<sequence length="125" mass="14650">MSEAQYKKIKHSDIPNEFIFHLSRHSYYFKNNSIMVYKDDPSNKEKTVLLEFDAPEGLVLCDLCGAEISIEKIPLYIHYGISTEILSVKVLCHHCLNSNQFQELIHLDHLKPVEDNLVEINEYRR</sequence>
<comment type="caution">
    <text evidence="1">The sequence shown here is derived from an EMBL/GenBank/DDBJ whole genome shotgun (WGS) entry which is preliminary data.</text>
</comment>
<evidence type="ECO:0000313" key="1">
    <source>
        <dbReference type="EMBL" id="KKM66243.1"/>
    </source>
</evidence>
<organism evidence="1">
    <name type="scientific">marine sediment metagenome</name>
    <dbReference type="NCBI Taxonomy" id="412755"/>
    <lineage>
        <taxon>unclassified sequences</taxon>
        <taxon>metagenomes</taxon>
        <taxon>ecological metagenomes</taxon>
    </lineage>
</organism>